<dbReference type="WBParaSite" id="GPUH_0002190901-mRNA-1">
    <property type="protein sequence ID" value="GPUH_0002190901-mRNA-1"/>
    <property type="gene ID" value="GPUH_0002190901"/>
</dbReference>
<dbReference type="PANTHER" id="PTHR46426">
    <property type="entry name" value="PROTEIN DISULFIDE-ISOMERASE TMX3"/>
    <property type="match status" value="1"/>
</dbReference>
<evidence type="ECO:0000313" key="7">
    <source>
        <dbReference type="WBParaSite" id="GPUH_0002190901-mRNA-1"/>
    </source>
</evidence>
<evidence type="ECO:0000256" key="1">
    <source>
        <dbReference type="ARBA" id="ARBA00004167"/>
    </source>
</evidence>
<evidence type="ECO:0000256" key="2">
    <source>
        <dbReference type="ARBA" id="ARBA00022692"/>
    </source>
</evidence>
<dbReference type="PANTHER" id="PTHR46426:SF1">
    <property type="entry name" value="PROTEIN DISULFIDE-ISOMERASE TMX3"/>
    <property type="match status" value="1"/>
</dbReference>
<evidence type="ECO:0000259" key="6">
    <source>
        <dbReference type="Pfam" id="PF00085"/>
    </source>
</evidence>
<keyword evidence="2 5" id="KW-0812">Transmembrane</keyword>
<keyword evidence="3 5" id="KW-1133">Transmembrane helix</keyword>
<dbReference type="SUPFAM" id="SSF52833">
    <property type="entry name" value="Thioredoxin-like"/>
    <property type="match status" value="1"/>
</dbReference>
<sequence length="261" mass="29692">LADRQSPVRVAKLDCTRYAGTASALNIRGYPTIIFFRHGKELVYEGERKKEAMVDFALKASGPVIGLIEDVRELSQVKIFLIFNPILLPLFFFVLDFFLCSQKFLLLDSEKLFSSIRFYQAKRDAFPKAVSLPDNPAVLVFKDNDYLTYTNEGDDFTAESLSDWIYNERWPLIPLITSTNIKEVGRMRMLVLAVVNMIDRRNGTTQIGKFFSVVTDAAQTVRKDTYLSSYFQFGWLDGSEIANNIAMGTVNQPGMYLLLKS</sequence>
<dbReference type="InterPro" id="IPR052250">
    <property type="entry name" value="PDI_TMX3"/>
</dbReference>
<protein>
    <submittedName>
        <fullName evidence="7">Thioredoxin domain-containing protein</fullName>
    </submittedName>
</protein>
<evidence type="ECO:0000256" key="3">
    <source>
        <dbReference type="ARBA" id="ARBA00022989"/>
    </source>
</evidence>
<dbReference type="Pfam" id="PF13848">
    <property type="entry name" value="Thioredoxin_6"/>
    <property type="match status" value="1"/>
</dbReference>
<evidence type="ECO:0000256" key="5">
    <source>
        <dbReference type="SAM" id="Phobius"/>
    </source>
</evidence>
<reference evidence="7" key="1">
    <citation type="submission" date="2016-06" db="UniProtKB">
        <authorList>
            <consortium name="WormBaseParasite"/>
        </authorList>
    </citation>
    <scope>IDENTIFICATION</scope>
</reference>
<comment type="subcellular location">
    <subcellularLocation>
        <location evidence="1">Membrane</location>
        <topology evidence="1">Single-pass membrane protein</topology>
    </subcellularLocation>
</comment>
<proteinExistence type="predicted"/>
<organism evidence="7">
    <name type="scientific">Gongylonema pulchrum</name>
    <dbReference type="NCBI Taxonomy" id="637853"/>
    <lineage>
        <taxon>Eukaryota</taxon>
        <taxon>Metazoa</taxon>
        <taxon>Ecdysozoa</taxon>
        <taxon>Nematoda</taxon>
        <taxon>Chromadorea</taxon>
        <taxon>Rhabditida</taxon>
        <taxon>Spirurina</taxon>
        <taxon>Spiruromorpha</taxon>
        <taxon>Spiruroidea</taxon>
        <taxon>Gongylonematidae</taxon>
        <taxon>Gongylonema</taxon>
    </lineage>
</organism>
<feature type="transmembrane region" description="Helical" evidence="5">
    <location>
        <begin position="79"/>
        <end position="99"/>
    </location>
</feature>
<dbReference type="InterPro" id="IPR036249">
    <property type="entry name" value="Thioredoxin-like_sf"/>
</dbReference>
<dbReference type="GO" id="GO:0005783">
    <property type="term" value="C:endoplasmic reticulum"/>
    <property type="evidence" value="ECO:0007669"/>
    <property type="project" value="TreeGrafter"/>
</dbReference>
<name>A0A183ELP1_9BILA</name>
<dbReference type="Pfam" id="PF00085">
    <property type="entry name" value="Thioredoxin"/>
    <property type="match status" value="1"/>
</dbReference>
<dbReference type="Gene3D" id="3.40.30.10">
    <property type="entry name" value="Glutaredoxin"/>
    <property type="match status" value="2"/>
</dbReference>
<keyword evidence="4 5" id="KW-0472">Membrane</keyword>
<evidence type="ECO:0000256" key="4">
    <source>
        <dbReference type="ARBA" id="ARBA00023136"/>
    </source>
</evidence>
<dbReference type="GO" id="GO:0016020">
    <property type="term" value="C:membrane"/>
    <property type="evidence" value="ECO:0007669"/>
    <property type="project" value="UniProtKB-SubCell"/>
</dbReference>
<feature type="domain" description="Thioredoxin" evidence="6">
    <location>
        <begin position="6"/>
        <end position="57"/>
    </location>
</feature>
<dbReference type="InterPro" id="IPR013766">
    <property type="entry name" value="Thioredoxin_domain"/>
</dbReference>
<dbReference type="AlphaFoldDB" id="A0A183ELP1"/>
<accession>A0A183ELP1</accession>